<organism evidence="1 2">
    <name type="scientific">Candidatus Nitrosocosmicus franklandianus</name>
    <dbReference type="NCBI Taxonomy" id="1798806"/>
    <lineage>
        <taxon>Archaea</taxon>
        <taxon>Nitrososphaerota</taxon>
        <taxon>Nitrososphaeria</taxon>
        <taxon>Nitrososphaerales</taxon>
        <taxon>Nitrososphaeraceae</taxon>
        <taxon>Candidatus Nitrosocosmicus</taxon>
    </lineage>
</organism>
<proteinExistence type="predicted"/>
<dbReference type="AlphaFoldDB" id="A0A484IAH6"/>
<accession>A0A484IAH6</accession>
<dbReference type="KEGG" id="nfn:NFRAN_2420"/>
<keyword evidence="2" id="KW-1185">Reference proteome</keyword>
<name>A0A484IAH6_9ARCH</name>
<reference evidence="1 2" key="1">
    <citation type="submission" date="2019-02" db="EMBL/GenBank/DDBJ databases">
        <authorList>
            <person name="Lehtovirta-Morley E L."/>
        </authorList>
    </citation>
    <scope>NUCLEOTIDE SEQUENCE [LARGE SCALE GENOMIC DNA]</scope>
    <source>
        <strain evidence="1">NFRAN1</strain>
    </source>
</reference>
<dbReference type="EMBL" id="LR216287">
    <property type="protein sequence ID" value="VFJ14742.1"/>
    <property type="molecule type" value="Genomic_DNA"/>
</dbReference>
<sequence length="63" mass="7288">MISKLIILPHFLISVKVFFELDIHLFHKKVIIFLGHVTYHDYTGIMIVIGFTKVNNVSCTTKI</sequence>
<protein>
    <submittedName>
        <fullName evidence="1">Uncharacterized protein</fullName>
    </submittedName>
</protein>
<gene>
    <name evidence="1" type="ORF">NFRAN_2420</name>
</gene>
<dbReference type="Proteomes" id="UP000294299">
    <property type="component" value="Chromosome NFRAN"/>
</dbReference>
<evidence type="ECO:0000313" key="1">
    <source>
        <dbReference type="EMBL" id="VFJ14742.1"/>
    </source>
</evidence>
<evidence type="ECO:0000313" key="2">
    <source>
        <dbReference type="Proteomes" id="UP000294299"/>
    </source>
</evidence>